<keyword evidence="4" id="KW-1185">Reference proteome</keyword>
<dbReference type="EMBL" id="LWDX02062262">
    <property type="protein sequence ID" value="OEL16684.1"/>
    <property type="molecule type" value="Genomic_DNA"/>
</dbReference>
<evidence type="ECO:0000313" key="3">
    <source>
        <dbReference type="EMBL" id="OEL16684.1"/>
    </source>
</evidence>
<dbReference type="STRING" id="888268.A0A1E5UV49"/>
<feature type="domain" description="BEACH" evidence="1">
    <location>
        <begin position="31"/>
        <end position="102"/>
    </location>
</feature>
<dbReference type="Gene3D" id="2.30.29.30">
    <property type="entry name" value="Pleckstrin-homology domain (PH domain)/Phosphotyrosine-binding domain (PTB)"/>
    <property type="match status" value="1"/>
</dbReference>
<dbReference type="InterPro" id="IPR050865">
    <property type="entry name" value="BEACH_Domain"/>
</dbReference>
<protein>
    <submittedName>
        <fullName evidence="3">BEACH domain-containing protein C2</fullName>
    </submittedName>
</protein>
<dbReference type="Gene3D" id="1.10.1540.10">
    <property type="entry name" value="BEACH domain"/>
    <property type="match status" value="1"/>
</dbReference>
<name>A0A1E5UV49_9POAL</name>
<dbReference type="InterPro" id="IPR023362">
    <property type="entry name" value="PH-BEACH_dom"/>
</dbReference>
<dbReference type="InterPro" id="IPR011993">
    <property type="entry name" value="PH-like_dom_sf"/>
</dbReference>
<dbReference type="PROSITE" id="PS50197">
    <property type="entry name" value="BEACH"/>
    <property type="match status" value="1"/>
</dbReference>
<dbReference type="OrthoDB" id="26681at2759"/>
<organism evidence="3 4">
    <name type="scientific">Dichanthelium oligosanthes</name>
    <dbReference type="NCBI Taxonomy" id="888268"/>
    <lineage>
        <taxon>Eukaryota</taxon>
        <taxon>Viridiplantae</taxon>
        <taxon>Streptophyta</taxon>
        <taxon>Embryophyta</taxon>
        <taxon>Tracheophyta</taxon>
        <taxon>Spermatophyta</taxon>
        <taxon>Magnoliopsida</taxon>
        <taxon>Liliopsida</taxon>
        <taxon>Poales</taxon>
        <taxon>Poaceae</taxon>
        <taxon>PACMAD clade</taxon>
        <taxon>Panicoideae</taxon>
        <taxon>Panicodae</taxon>
        <taxon>Paniceae</taxon>
        <taxon>Dichantheliinae</taxon>
        <taxon>Dichanthelium</taxon>
    </lineage>
</organism>
<dbReference type="InterPro" id="IPR036372">
    <property type="entry name" value="BEACH_dom_sf"/>
</dbReference>
<proteinExistence type="predicted"/>
<accession>A0A1E5UV49</accession>
<evidence type="ECO:0000313" key="4">
    <source>
        <dbReference type="Proteomes" id="UP000095767"/>
    </source>
</evidence>
<evidence type="ECO:0000259" key="2">
    <source>
        <dbReference type="PROSITE" id="PS51783"/>
    </source>
</evidence>
<gene>
    <name evidence="3" type="ORF">BAE44_0022301</name>
</gene>
<dbReference type="AlphaFoldDB" id="A0A1E5UV49"/>
<reference evidence="3 4" key="1">
    <citation type="submission" date="2016-09" db="EMBL/GenBank/DDBJ databases">
        <title>The draft genome of Dichanthelium oligosanthes: A C3 panicoid grass species.</title>
        <authorList>
            <person name="Studer A.J."/>
            <person name="Schnable J.C."/>
            <person name="Brutnell T.P."/>
        </authorList>
    </citation>
    <scope>NUCLEOTIDE SEQUENCE [LARGE SCALE GENOMIC DNA]</scope>
    <source>
        <strain evidence="4">cv. Kellogg 1175</strain>
        <tissue evidence="3">Leaf</tissue>
    </source>
</reference>
<dbReference type="PANTHER" id="PTHR13743:SF157">
    <property type="entry name" value="BEACH DOMAIN-CONTAINING PROTEIN C2"/>
    <property type="match status" value="1"/>
</dbReference>
<dbReference type="SMART" id="SM01026">
    <property type="entry name" value="Beach"/>
    <property type="match status" value="1"/>
</dbReference>
<dbReference type="InterPro" id="IPR000409">
    <property type="entry name" value="BEACH_dom"/>
</dbReference>
<feature type="domain" description="BEACH-type PH" evidence="2">
    <location>
        <begin position="1"/>
        <end position="38"/>
    </location>
</feature>
<sequence length="102" mass="12275">LLRRSALELFMVDRSNFFFDFGAVMCPFLFQRAEQILKRTQLMERWANWEISNFEYLMELNTLAGRSYNDITQYPVFPWIVADYKSRVLNLDDPSTYRDLSK</sequence>
<dbReference type="Pfam" id="PF02138">
    <property type="entry name" value="Beach"/>
    <property type="match status" value="1"/>
</dbReference>
<dbReference type="Proteomes" id="UP000095767">
    <property type="component" value="Unassembled WGS sequence"/>
</dbReference>
<feature type="non-terminal residue" evidence="3">
    <location>
        <position position="1"/>
    </location>
</feature>
<comment type="caution">
    <text evidence="3">The sequence shown here is derived from an EMBL/GenBank/DDBJ whole genome shotgun (WGS) entry which is preliminary data.</text>
</comment>
<dbReference type="PANTHER" id="PTHR13743">
    <property type="entry name" value="BEIGE/BEACH-RELATED"/>
    <property type="match status" value="1"/>
</dbReference>
<dbReference type="PROSITE" id="PS51783">
    <property type="entry name" value="PH_BEACH"/>
    <property type="match status" value="1"/>
</dbReference>
<evidence type="ECO:0000259" key="1">
    <source>
        <dbReference type="PROSITE" id="PS50197"/>
    </source>
</evidence>
<dbReference type="SUPFAM" id="SSF81837">
    <property type="entry name" value="BEACH domain"/>
    <property type="match status" value="1"/>
</dbReference>
<feature type="non-terminal residue" evidence="3">
    <location>
        <position position="102"/>
    </location>
</feature>